<dbReference type="PANTHER" id="PTHR43877:SF2">
    <property type="entry name" value="AMINOALKYLPHOSPHONATE N-ACETYLTRANSFERASE-RELATED"/>
    <property type="match status" value="1"/>
</dbReference>
<evidence type="ECO:0000256" key="2">
    <source>
        <dbReference type="ARBA" id="ARBA00023315"/>
    </source>
</evidence>
<keyword evidence="2" id="KW-0012">Acyltransferase</keyword>
<evidence type="ECO:0000256" key="1">
    <source>
        <dbReference type="ARBA" id="ARBA00022679"/>
    </source>
</evidence>
<dbReference type="InterPro" id="IPR000182">
    <property type="entry name" value="GNAT_dom"/>
</dbReference>
<reference evidence="4" key="1">
    <citation type="submission" date="2021-06" db="EMBL/GenBank/DDBJ databases">
        <title>Thalassococcus sp. CAU 1522 isolated from sea sand, Republic of Korea.</title>
        <authorList>
            <person name="Kim W."/>
        </authorList>
    </citation>
    <scope>NUCLEOTIDE SEQUENCE</scope>
    <source>
        <strain evidence="4">CAU 1522</strain>
    </source>
</reference>
<dbReference type="EMBL" id="JAHRWL010000001">
    <property type="protein sequence ID" value="MBV2358956.1"/>
    <property type="molecule type" value="Genomic_DNA"/>
</dbReference>
<comment type="caution">
    <text evidence="4">The sequence shown here is derived from an EMBL/GenBank/DDBJ whole genome shotgun (WGS) entry which is preliminary data.</text>
</comment>
<evidence type="ECO:0000259" key="3">
    <source>
        <dbReference type="PROSITE" id="PS51186"/>
    </source>
</evidence>
<dbReference type="PROSITE" id="PS51186">
    <property type="entry name" value="GNAT"/>
    <property type="match status" value="1"/>
</dbReference>
<gene>
    <name evidence="4" type="ORF">KUH32_04145</name>
</gene>
<feature type="domain" description="N-acetyltransferase" evidence="3">
    <location>
        <begin position="14"/>
        <end position="171"/>
    </location>
</feature>
<dbReference type="InterPro" id="IPR050832">
    <property type="entry name" value="Bact_Acetyltransf"/>
</dbReference>
<keyword evidence="5" id="KW-1185">Reference proteome</keyword>
<organism evidence="4 5">
    <name type="scientific">Thalassococcus arenae</name>
    <dbReference type="NCBI Taxonomy" id="2851652"/>
    <lineage>
        <taxon>Bacteria</taxon>
        <taxon>Pseudomonadati</taxon>
        <taxon>Pseudomonadota</taxon>
        <taxon>Alphaproteobacteria</taxon>
        <taxon>Rhodobacterales</taxon>
        <taxon>Roseobacteraceae</taxon>
        <taxon>Thalassococcus</taxon>
    </lineage>
</organism>
<evidence type="ECO:0000313" key="4">
    <source>
        <dbReference type="EMBL" id="MBV2358956.1"/>
    </source>
</evidence>
<protein>
    <submittedName>
        <fullName evidence="4">GNAT family N-acetyltransferase</fullName>
    </submittedName>
</protein>
<dbReference type="Proteomes" id="UP001166293">
    <property type="component" value="Unassembled WGS sequence"/>
</dbReference>
<dbReference type="Pfam" id="PF00583">
    <property type="entry name" value="Acetyltransf_1"/>
    <property type="match status" value="1"/>
</dbReference>
<proteinExistence type="predicted"/>
<accession>A0ABS6N4M0</accession>
<keyword evidence="1" id="KW-0808">Transferase</keyword>
<sequence>MPRGLRTWPAGTAFTLKTGADGDIRLIAAIRETGWHDAQATIVPDSLRWQRTIKGFRDRTASHRARTQVAMVDGAVAGFCMVVADELCRLYVAPPARDAEVAQALVQDAENRVRAAGHRTGWLACAVGNDRAARFHDKAGWQNVGTRPVQLRTLVVRRWAGARAPARKPVQIAASSASPPEISQVPGLSSSCRTLTVPSSTNIA</sequence>
<dbReference type="PANTHER" id="PTHR43877">
    <property type="entry name" value="AMINOALKYLPHOSPHONATE N-ACETYLTRANSFERASE-RELATED-RELATED"/>
    <property type="match status" value="1"/>
</dbReference>
<evidence type="ECO:0000313" key="5">
    <source>
        <dbReference type="Proteomes" id="UP001166293"/>
    </source>
</evidence>
<dbReference type="RefSeq" id="WP_217776798.1">
    <property type="nucleotide sequence ID" value="NZ_JAHRWL010000001.1"/>
</dbReference>
<name>A0ABS6N4M0_9RHOB</name>